<proteinExistence type="inferred from homology"/>
<reference evidence="8 9" key="1">
    <citation type="journal article" date="2010" name="Nature">
        <title>Genome sequence of the palaeopolyploid soybean.</title>
        <authorList>
            <person name="Schmutz J."/>
            <person name="Cannon S.B."/>
            <person name="Schlueter J."/>
            <person name="Ma J."/>
            <person name="Mitros T."/>
            <person name="Nelson W."/>
            <person name="Hyten D.L."/>
            <person name="Song Q."/>
            <person name="Thelen J.J."/>
            <person name="Cheng J."/>
            <person name="Xu D."/>
            <person name="Hellsten U."/>
            <person name="May G.D."/>
            <person name="Yu Y."/>
            <person name="Sakurai T."/>
            <person name="Umezawa T."/>
            <person name="Bhattacharyya M.K."/>
            <person name="Sandhu D."/>
            <person name="Valliyodan B."/>
            <person name="Lindquist E."/>
            <person name="Peto M."/>
            <person name="Grant D."/>
            <person name="Shu S."/>
            <person name="Goodstein D."/>
            <person name="Barry K."/>
            <person name="Futrell-Griggs M."/>
            <person name="Abernathy B."/>
            <person name="Du J."/>
            <person name="Tian Z."/>
            <person name="Zhu L."/>
            <person name="Gill N."/>
            <person name="Joshi T."/>
            <person name="Libault M."/>
            <person name="Sethuraman A."/>
            <person name="Zhang X.-C."/>
            <person name="Shinozaki K."/>
            <person name="Nguyen H.T."/>
            <person name="Wing R.A."/>
            <person name="Cregan P."/>
            <person name="Specht J."/>
            <person name="Grimwood J."/>
            <person name="Rokhsar D."/>
            <person name="Stacey G."/>
            <person name="Shoemaker R.C."/>
            <person name="Jackson S.A."/>
        </authorList>
    </citation>
    <scope>NUCLEOTIDE SEQUENCE [LARGE SCALE GENOMIC DNA]</scope>
    <source>
        <strain evidence="9">cv. Williams 82</strain>
        <tissue evidence="8">Callus</tissue>
    </source>
</reference>
<feature type="transmembrane region" description="Helical" evidence="6">
    <location>
        <begin position="245"/>
        <end position="264"/>
    </location>
</feature>
<dbReference type="EnsemblPlants" id="KRH64698">
    <property type="protein sequence ID" value="KRH64698"/>
    <property type="gene ID" value="GLYMA_04G250700"/>
</dbReference>
<reference evidence="9" key="2">
    <citation type="submission" date="2018-02" db="UniProtKB">
        <authorList>
            <consortium name="EnsemblPlants"/>
        </authorList>
    </citation>
    <scope>IDENTIFICATION</scope>
    <source>
        <strain evidence="9">Williams 82</strain>
    </source>
</reference>
<sequence length="394" mass="43946">MGRWFTNAKPYLMLLAVQFGSAGMFILAMDAIKKGMSHYVFIVYRNAIASMTLAPFAFVLERKVRSKMTVRIFSEIMALAFFEDQIIIMKCGIMYGSYRFKGIVSFVERAISQCLPFSPYPSEEKRDIHIKKDKGSLQLEDHKIQFSDQSSSSVQTRKGSIYFCTEHMKMKEVACQAKVIGTIVTFGGTLLMALYKGPLLSNVNNPTGNHWILGTCFLLIGCAGFSAFYILQTITLRKYPTEKSLATRVCFVGALQSSIVAAIAERHHPHAWALGWDTRLFAPAYAGIVTSGVQYYIQGMVIKSMGPVIVTAFNPLRMIIITTLACIVLSEQLYLGSIIGAIVVVLGLYLVVWGKYKECHGRSMPPSPEKDNFLEDQRQLSVTVPKNDTNDNKG</sequence>
<feature type="transmembrane region" description="Helical" evidence="6">
    <location>
        <begin position="309"/>
        <end position="330"/>
    </location>
</feature>
<evidence type="ECO:0000256" key="5">
    <source>
        <dbReference type="ARBA" id="ARBA00023136"/>
    </source>
</evidence>
<evidence type="ECO:0000256" key="1">
    <source>
        <dbReference type="ARBA" id="ARBA00004141"/>
    </source>
</evidence>
<dbReference type="EMBL" id="CM000837">
    <property type="protein sequence ID" value="KRH64698.1"/>
    <property type="molecule type" value="Genomic_DNA"/>
</dbReference>
<name>K7KM75_SOYBN</name>
<dbReference type="eggNOG" id="ENOG502QV8F">
    <property type="taxonomic scope" value="Eukaryota"/>
</dbReference>
<dbReference type="InterPro" id="IPR000620">
    <property type="entry name" value="EamA_dom"/>
</dbReference>
<dbReference type="HOGENOM" id="CLU_025359_1_1_1"/>
<keyword evidence="3 6" id="KW-0812">Transmembrane</keyword>
<keyword evidence="4 6" id="KW-1133">Transmembrane helix</keyword>
<dbReference type="PaxDb" id="3847-GLYMA04G42970.2"/>
<dbReference type="OrthoDB" id="1414412at2759"/>
<feature type="transmembrane region" description="Helical" evidence="6">
    <location>
        <begin position="211"/>
        <end position="233"/>
    </location>
</feature>
<feature type="transmembrane region" description="Helical" evidence="6">
    <location>
        <begin position="336"/>
        <end position="354"/>
    </location>
</feature>
<evidence type="ECO:0000256" key="2">
    <source>
        <dbReference type="ARBA" id="ARBA00007635"/>
    </source>
</evidence>
<evidence type="ECO:0000256" key="3">
    <source>
        <dbReference type="ARBA" id="ARBA00022692"/>
    </source>
</evidence>
<dbReference type="AlphaFoldDB" id="K7KM75"/>
<feature type="domain" description="EamA" evidence="7">
    <location>
        <begin position="213"/>
        <end position="352"/>
    </location>
</feature>
<comment type="subcellular location">
    <subcellularLocation>
        <location evidence="1 6">Membrane</location>
        <topology evidence="1 6">Multi-pass membrane protein</topology>
    </subcellularLocation>
</comment>
<gene>
    <name evidence="8" type="ORF">GLYMA_04G250700</name>
</gene>
<feature type="transmembrane region" description="Helical" evidence="6">
    <location>
        <begin position="12"/>
        <end position="32"/>
    </location>
</feature>
<dbReference type="PANTHER" id="PTHR31218">
    <property type="entry name" value="WAT1-RELATED PROTEIN"/>
    <property type="match status" value="1"/>
</dbReference>
<dbReference type="InterPro" id="IPR030184">
    <property type="entry name" value="WAT1-related"/>
</dbReference>
<evidence type="ECO:0000313" key="10">
    <source>
        <dbReference type="Proteomes" id="UP000008827"/>
    </source>
</evidence>
<dbReference type="InterPro" id="IPR037185">
    <property type="entry name" value="EmrE-like"/>
</dbReference>
<accession>K7KM75</accession>
<feature type="transmembrane region" description="Helical" evidence="6">
    <location>
        <begin position="38"/>
        <end position="60"/>
    </location>
</feature>
<evidence type="ECO:0000256" key="4">
    <source>
        <dbReference type="ARBA" id="ARBA00022989"/>
    </source>
</evidence>
<keyword evidence="10" id="KW-1185">Reference proteome</keyword>
<keyword evidence="5 6" id="KW-0472">Membrane</keyword>
<comment type="similarity">
    <text evidence="2 6">Belongs to the drug/metabolite transporter (DMT) superfamily. Plant drug/metabolite exporter (P-DME) (TC 2.A.7.4) family.</text>
</comment>
<dbReference type="InParanoid" id="K7KM75"/>
<dbReference type="Pfam" id="PF00892">
    <property type="entry name" value="EamA"/>
    <property type="match status" value="1"/>
</dbReference>
<dbReference type="GO" id="GO:0022857">
    <property type="term" value="F:transmembrane transporter activity"/>
    <property type="evidence" value="ECO:0007669"/>
    <property type="project" value="InterPro"/>
</dbReference>
<dbReference type="Gramene" id="KRH64698">
    <property type="protein sequence ID" value="KRH64698"/>
    <property type="gene ID" value="GLYMA_04G250700"/>
</dbReference>
<evidence type="ECO:0000259" key="7">
    <source>
        <dbReference type="Pfam" id="PF00892"/>
    </source>
</evidence>
<dbReference type="Proteomes" id="UP000008827">
    <property type="component" value="Chromosome 4"/>
</dbReference>
<evidence type="ECO:0000256" key="6">
    <source>
        <dbReference type="RuleBase" id="RU363077"/>
    </source>
</evidence>
<dbReference type="SUPFAM" id="SSF103481">
    <property type="entry name" value="Multidrug resistance efflux transporter EmrE"/>
    <property type="match status" value="1"/>
</dbReference>
<evidence type="ECO:0000313" key="9">
    <source>
        <dbReference type="EnsemblPlants" id="KRH64698"/>
    </source>
</evidence>
<organism evidence="8">
    <name type="scientific">Glycine max</name>
    <name type="common">Soybean</name>
    <name type="synonym">Glycine hispida</name>
    <dbReference type="NCBI Taxonomy" id="3847"/>
    <lineage>
        <taxon>Eukaryota</taxon>
        <taxon>Viridiplantae</taxon>
        <taxon>Streptophyta</taxon>
        <taxon>Embryophyta</taxon>
        <taxon>Tracheophyta</taxon>
        <taxon>Spermatophyta</taxon>
        <taxon>Magnoliopsida</taxon>
        <taxon>eudicotyledons</taxon>
        <taxon>Gunneridae</taxon>
        <taxon>Pentapetalae</taxon>
        <taxon>rosids</taxon>
        <taxon>fabids</taxon>
        <taxon>Fabales</taxon>
        <taxon>Fabaceae</taxon>
        <taxon>Papilionoideae</taxon>
        <taxon>50 kb inversion clade</taxon>
        <taxon>NPAAA clade</taxon>
        <taxon>indigoferoid/millettioid clade</taxon>
        <taxon>Phaseoleae</taxon>
        <taxon>Glycine</taxon>
        <taxon>Glycine subgen. Soja</taxon>
    </lineage>
</organism>
<reference evidence="8" key="3">
    <citation type="submission" date="2018-07" db="EMBL/GenBank/DDBJ databases">
        <title>WGS assembly of Glycine max.</title>
        <authorList>
            <person name="Schmutz J."/>
            <person name="Cannon S."/>
            <person name="Schlueter J."/>
            <person name="Ma J."/>
            <person name="Mitros T."/>
            <person name="Nelson W."/>
            <person name="Hyten D."/>
            <person name="Song Q."/>
            <person name="Thelen J."/>
            <person name="Cheng J."/>
            <person name="Xu D."/>
            <person name="Hellsten U."/>
            <person name="May G."/>
            <person name="Yu Y."/>
            <person name="Sakurai T."/>
            <person name="Umezawa T."/>
            <person name="Bhattacharyya M."/>
            <person name="Sandhu D."/>
            <person name="Valliyodan B."/>
            <person name="Lindquist E."/>
            <person name="Peto M."/>
            <person name="Grant D."/>
            <person name="Shu S."/>
            <person name="Goodstein D."/>
            <person name="Barry K."/>
            <person name="Futrell-Griggs M."/>
            <person name="Abernathy B."/>
            <person name="Du J."/>
            <person name="Tian Z."/>
            <person name="Zhu L."/>
            <person name="Gill N."/>
            <person name="Joshi T."/>
            <person name="Libault M."/>
            <person name="Sethuraman A."/>
            <person name="Zhang X."/>
            <person name="Shinozaki K."/>
            <person name="Nguyen H."/>
            <person name="Wing R."/>
            <person name="Cregan P."/>
            <person name="Specht J."/>
            <person name="Grimwood J."/>
            <person name="Rokhsar D."/>
            <person name="Stacey G."/>
            <person name="Shoemaker R."/>
            <person name="Jackson S."/>
        </authorList>
    </citation>
    <scope>NUCLEOTIDE SEQUENCE</scope>
    <source>
        <tissue evidence="8">Callus</tissue>
    </source>
</reference>
<feature type="transmembrane region" description="Helical" evidence="6">
    <location>
        <begin position="280"/>
        <end position="297"/>
    </location>
</feature>
<protein>
    <recommendedName>
        <fullName evidence="6">WAT1-related protein</fullName>
    </recommendedName>
</protein>
<dbReference type="GO" id="GO:0005886">
    <property type="term" value="C:plasma membrane"/>
    <property type="evidence" value="ECO:0000318"/>
    <property type="project" value="GO_Central"/>
</dbReference>
<evidence type="ECO:0000313" key="8">
    <source>
        <dbReference type="EMBL" id="KRH64698.1"/>
    </source>
</evidence>
<feature type="transmembrane region" description="Helical" evidence="6">
    <location>
        <begin position="177"/>
        <end position="195"/>
    </location>
</feature>